<reference evidence="1 2" key="1">
    <citation type="journal article" date="2014" name="Nature">
        <title>An environmental bacterial taxon with a large and distinct metabolic repertoire.</title>
        <authorList>
            <person name="Wilson M.C."/>
            <person name="Mori T."/>
            <person name="Ruckert C."/>
            <person name="Uria A.R."/>
            <person name="Helf M.J."/>
            <person name="Takada K."/>
            <person name="Gernert C."/>
            <person name="Steffens U.A."/>
            <person name="Heycke N."/>
            <person name="Schmitt S."/>
            <person name="Rinke C."/>
            <person name="Helfrich E.J."/>
            <person name="Brachmann A.O."/>
            <person name="Gurgui C."/>
            <person name="Wakimoto T."/>
            <person name="Kracht M."/>
            <person name="Crusemann M."/>
            <person name="Hentschel U."/>
            <person name="Abe I."/>
            <person name="Matsunaga S."/>
            <person name="Kalinowski J."/>
            <person name="Takeyama H."/>
            <person name="Piel J."/>
        </authorList>
    </citation>
    <scope>NUCLEOTIDE SEQUENCE [LARGE SCALE GENOMIC DNA]</scope>
    <source>
        <strain evidence="2">TSY1</strain>
    </source>
</reference>
<dbReference type="Proteomes" id="UP000019141">
    <property type="component" value="Unassembled WGS sequence"/>
</dbReference>
<sequence>MNERQNTRDAAPLNAINGQVAEALVGEVWPSAQPGEEAVLYGHVELEPRDPVEVRSLQTFRLMYTVGRYGLDDTGAIRIVFRAMGDGQALQTTNPSAPNYVTASSSSGVPLTVEYRSRGASARPRWKSLTVNVTGGYLREGDVITVVFGDTSGGSPGMRVQTIAEAAFEFKVLADVCAVGQFIPIPNTPTVDIVPGAPVQWKAVLPSLRRPGETFRLGLKAEDKWGNPTDRASGQFRLACTLPVNGLPSELTYPLGEKSVVFEDLSVSQPGILRIQVLQAESGDVVAESHPLVVREGVYGGYWGDMHGQSGESIGITTSRQYFDFARNKSFLDATGHQANDFQVNNAFWNYLNELTAEYHEAGKFVTLPGYEWSGNTAVGGDRNVYFRTEGRQIHRSSHALLTDRSDINTDAPNANRLFEMLADEDCVIYAHVGGRYADIGYAHDPRLETAMEIHSAWGTFEWLLTDGFELGHRSGVVCNSDGHKGRPGASYPGAATFGAYGGLTCFYAKELTRDGLFECLRRRHHYGTTGTRMHMEVRASFTGSATLFDQDPKAFPGTASSSVNEVMMGDIVQTDDDTLTLSLEVIAQAPIERIEIRNGKEVLKTLRPYGTGDLGERLRVLWSGAEYRGRGRTTEWKGRARFLGATIQRMDKINIWNHERLVEQQGSDTVQFDTITTGNYGGFDVWLDNGDGARLDLVSNHGSIDMALGDIGLEDVVMEAGGLERRIKVFRLPHDNPVREMTESLEIPLKPVGDNPIWVSVYTEDGFQAWSSPIFVYRQEG</sequence>
<dbReference type="Gene3D" id="3.20.20.140">
    <property type="entry name" value="Metal-dependent hydrolases"/>
    <property type="match status" value="1"/>
</dbReference>
<gene>
    <name evidence="1" type="ORF">ETSY1_14995</name>
</gene>
<evidence type="ECO:0000313" key="1">
    <source>
        <dbReference type="EMBL" id="ETW99447.1"/>
    </source>
</evidence>
<dbReference type="Pfam" id="PF12228">
    <property type="entry name" value="DUF3604"/>
    <property type="match status" value="2"/>
</dbReference>
<dbReference type="EMBL" id="AZHW01000445">
    <property type="protein sequence ID" value="ETW99447.1"/>
    <property type="molecule type" value="Genomic_DNA"/>
</dbReference>
<protein>
    <recommendedName>
        <fullName evidence="3">DUF3604 domain-containing protein</fullName>
    </recommendedName>
</protein>
<keyword evidence="2" id="KW-1185">Reference proteome</keyword>
<name>W4LN96_ENTF1</name>
<dbReference type="PATRIC" id="fig|1429438.4.peg.2976"/>
<proteinExistence type="predicted"/>
<evidence type="ECO:0000313" key="2">
    <source>
        <dbReference type="Proteomes" id="UP000019141"/>
    </source>
</evidence>
<dbReference type="HOGENOM" id="CLU_010187_0_0_7"/>
<comment type="caution">
    <text evidence="1">The sequence shown here is derived from an EMBL/GenBank/DDBJ whole genome shotgun (WGS) entry which is preliminary data.</text>
</comment>
<dbReference type="AlphaFoldDB" id="W4LN96"/>
<dbReference type="SUPFAM" id="SSF89550">
    <property type="entry name" value="PHP domain-like"/>
    <property type="match status" value="1"/>
</dbReference>
<dbReference type="InterPro" id="IPR022028">
    <property type="entry name" value="DUF3604"/>
</dbReference>
<dbReference type="InterPro" id="IPR016195">
    <property type="entry name" value="Pol/histidinol_Pase-like"/>
</dbReference>
<organism evidence="1 2">
    <name type="scientific">Entotheonella factor</name>
    <dbReference type="NCBI Taxonomy" id="1429438"/>
    <lineage>
        <taxon>Bacteria</taxon>
        <taxon>Pseudomonadati</taxon>
        <taxon>Nitrospinota/Tectimicrobiota group</taxon>
        <taxon>Candidatus Tectimicrobiota</taxon>
        <taxon>Candidatus Entotheonellia</taxon>
        <taxon>Candidatus Entotheonellales</taxon>
        <taxon>Candidatus Entotheonellaceae</taxon>
        <taxon>Candidatus Entotheonella</taxon>
    </lineage>
</organism>
<evidence type="ECO:0008006" key="3">
    <source>
        <dbReference type="Google" id="ProtNLM"/>
    </source>
</evidence>
<accession>W4LN96</accession>